<feature type="region of interest" description="Disordered" evidence="1">
    <location>
        <begin position="361"/>
        <end position="411"/>
    </location>
</feature>
<reference evidence="4" key="1">
    <citation type="journal article" date="2010" name="Nat. Biotechnol.">
        <title>Draft genome sequence of the oilseed species Ricinus communis.</title>
        <authorList>
            <person name="Chan A.P."/>
            <person name="Crabtree J."/>
            <person name="Zhao Q."/>
            <person name="Lorenzi H."/>
            <person name="Orvis J."/>
            <person name="Puiu D."/>
            <person name="Melake-Berhan A."/>
            <person name="Jones K.M."/>
            <person name="Redman J."/>
            <person name="Chen G."/>
            <person name="Cahoon E.B."/>
            <person name="Gedil M."/>
            <person name="Stanke M."/>
            <person name="Haas B.J."/>
            <person name="Wortman J.R."/>
            <person name="Fraser-Liggett C.M."/>
            <person name="Ravel J."/>
            <person name="Rabinowicz P.D."/>
        </authorList>
    </citation>
    <scope>NUCLEOTIDE SEQUENCE [LARGE SCALE GENOMIC DNA]</scope>
    <source>
        <strain evidence="4">cv. Hale</strain>
    </source>
</reference>
<organism evidence="3 4">
    <name type="scientific">Ricinus communis</name>
    <name type="common">Castor bean</name>
    <dbReference type="NCBI Taxonomy" id="3988"/>
    <lineage>
        <taxon>Eukaryota</taxon>
        <taxon>Viridiplantae</taxon>
        <taxon>Streptophyta</taxon>
        <taxon>Embryophyta</taxon>
        <taxon>Tracheophyta</taxon>
        <taxon>Spermatophyta</taxon>
        <taxon>Magnoliopsida</taxon>
        <taxon>eudicotyledons</taxon>
        <taxon>Gunneridae</taxon>
        <taxon>Pentapetalae</taxon>
        <taxon>rosids</taxon>
        <taxon>fabids</taxon>
        <taxon>Malpighiales</taxon>
        <taxon>Euphorbiaceae</taxon>
        <taxon>Acalyphoideae</taxon>
        <taxon>Acalypheae</taxon>
        <taxon>Ricinus</taxon>
    </lineage>
</organism>
<name>B9SYS6_RICCO</name>
<dbReference type="Gene3D" id="1.20.1280.50">
    <property type="match status" value="1"/>
</dbReference>
<dbReference type="Pfam" id="PF07734">
    <property type="entry name" value="FBA_1"/>
    <property type="match status" value="1"/>
</dbReference>
<dbReference type="STRING" id="3988.B9SYS6"/>
<dbReference type="PROSITE" id="PS50181">
    <property type="entry name" value="FBOX"/>
    <property type="match status" value="1"/>
</dbReference>
<dbReference type="AlphaFoldDB" id="B9SYS6"/>
<keyword evidence="4" id="KW-1185">Reference proteome</keyword>
<accession>B9SYS6</accession>
<sequence>MSDRIPRDLLIEILIQCQIPTILRCRCVSKQWRALIDDPQFIKQHTDYAIQTNASRIFFNELFGNLCSSPLDTLEIRNVPIISQVQPVSLVGSCNGLLCLRNVDTQDICIMNPATRKHMYLQNLLPNNCRDEQNKVSLTGYGFGYDCVNDDYKVVRIAQKIDAEPRINNGNLGFLETEMSICNVKTRVLKVVKMPYFTLVNDLGVLACGALHWLMGKYNDVTSLKKKLIVGYDLGTDEFRELSQPEFLNHDNCRKNIGLLGTWLCLSANYNPEEGIDFWVMKEYGDKESWTMLFSFPITFIPCRYVRPLGLLERGSLVVLEVNARRLVWYDRKERNMRIFYLKARDECSVCLSSLTPLPSNENGQIDEKNQGSEDQMKTRQKKKKKFQAKTIGERKQNQDGKQISPSLGEDIIGHGHELHVDFDLKL</sequence>
<dbReference type="InterPro" id="IPR050796">
    <property type="entry name" value="SCF_F-box_component"/>
</dbReference>
<evidence type="ECO:0000313" key="4">
    <source>
        <dbReference type="Proteomes" id="UP000008311"/>
    </source>
</evidence>
<evidence type="ECO:0000313" key="3">
    <source>
        <dbReference type="EMBL" id="EEF31230.1"/>
    </source>
</evidence>
<dbReference type="EMBL" id="EQ974258">
    <property type="protein sequence ID" value="EEF31230.1"/>
    <property type="molecule type" value="Genomic_DNA"/>
</dbReference>
<dbReference type="Proteomes" id="UP000008311">
    <property type="component" value="Unassembled WGS sequence"/>
</dbReference>
<dbReference type="InterPro" id="IPR036047">
    <property type="entry name" value="F-box-like_dom_sf"/>
</dbReference>
<dbReference type="SMART" id="SM00256">
    <property type="entry name" value="FBOX"/>
    <property type="match status" value="1"/>
</dbReference>
<dbReference type="PANTHER" id="PTHR31672:SF13">
    <property type="entry name" value="F-BOX PROTEIN CPR30-LIKE"/>
    <property type="match status" value="1"/>
</dbReference>
<dbReference type="InterPro" id="IPR017451">
    <property type="entry name" value="F-box-assoc_interact_dom"/>
</dbReference>
<evidence type="ECO:0000259" key="2">
    <source>
        <dbReference type="PROSITE" id="PS50181"/>
    </source>
</evidence>
<dbReference type="SUPFAM" id="SSF81383">
    <property type="entry name" value="F-box domain"/>
    <property type="match status" value="1"/>
</dbReference>
<feature type="compositionally biased region" description="Basic residues" evidence="1">
    <location>
        <begin position="379"/>
        <end position="388"/>
    </location>
</feature>
<evidence type="ECO:0000256" key="1">
    <source>
        <dbReference type="SAM" id="MobiDB-lite"/>
    </source>
</evidence>
<proteinExistence type="predicted"/>
<dbReference type="InterPro" id="IPR006527">
    <property type="entry name" value="F-box-assoc_dom_typ1"/>
</dbReference>
<feature type="compositionally biased region" description="Basic and acidic residues" evidence="1">
    <location>
        <begin position="366"/>
        <end position="378"/>
    </location>
</feature>
<feature type="domain" description="F-box" evidence="2">
    <location>
        <begin position="1"/>
        <end position="45"/>
    </location>
</feature>
<dbReference type="eggNOG" id="ENOG502QVMN">
    <property type="taxonomic scope" value="Eukaryota"/>
</dbReference>
<gene>
    <name evidence="3" type="ORF">RCOM_0362090</name>
</gene>
<dbReference type="Pfam" id="PF00646">
    <property type="entry name" value="F-box"/>
    <property type="match status" value="1"/>
</dbReference>
<protein>
    <recommendedName>
        <fullName evidence="2">F-box domain-containing protein</fullName>
    </recommendedName>
</protein>
<dbReference type="PANTHER" id="PTHR31672">
    <property type="entry name" value="BNACNNG10540D PROTEIN"/>
    <property type="match status" value="1"/>
</dbReference>
<dbReference type="NCBIfam" id="TIGR01640">
    <property type="entry name" value="F_box_assoc_1"/>
    <property type="match status" value="1"/>
</dbReference>
<dbReference type="InParanoid" id="B9SYS6"/>
<dbReference type="InterPro" id="IPR001810">
    <property type="entry name" value="F-box_dom"/>
</dbReference>